<protein>
    <recommendedName>
        <fullName evidence="1">LytR/CpsA/Psr regulator C-terminal domain-containing protein</fullName>
    </recommendedName>
</protein>
<dbReference type="InterPro" id="IPR050922">
    <property type="entry name" value="LytR/CpsA/Psr_CW_biosynth"/>
</dbReference>
<reference evidence="2" key="1">
    <citation type="submission" date="2018-05" db="EMBL/GenBank/DDBJ databases">
        <authorList>
            <person name="Lanie J.A."/>
            <person name="Ng W.-L."/>
            <person name="Kazmierczak K.M."/>
            <person name="Andrzejewski T.M."/>
            <person name="Davidsen T.M."/>
            <person name="Wayne K.J."/>
            <person name="Tettelin H."/>
            <person name="Glass J.I."/>
            <person name="Rusch D."/>
            <person name="Podicherti R."/>
            <person name="Tsui H.-C.T."/>
            <person name="Winkler M.E."/>
        </authorList>
    </citation>
    <scope>NUCLEOTIDE SEQUENCE</scope>
</reference>
<proteinExistence type="predicted"/>
<dbReference type="Pfam" id="PF13399">
    <property type="entry name" value="LytR_C"/>
    <property type="match status" value="1"/>
</dbReference>
<sequence length="357" mass="37718">VLLLDGLQTILASEDGRTREAITDPAAPGFEAFVEQTWSMLVVTEDEAGGLAQVAVVAVADRERGGGTVLLIPPELVAAGCSTGPCRLGDVYRGGGVEALHAVVARRLEVEFTDATLLTPSRWATLVGPVAPIPVEVEHDLIETGVGGTTVTRFRAGEVLVTADDVVVFMTFSDDGVSQDRLQRQGIIWRSWLAQVGTGGNTAANLPGIDLPVVEVAAALAAGPTVVVDSLWSYSGGEPVVDPARLESRILDMFPFPIPLQPGQRATVRLLNGTGDPSFDAPAREAVRRAGADIIVVGNFRNDHVIQTRVVYRDPEMAEKATALAAALGTRVIHDDMVSPVADLTVLVGKDFHLLRG</sequence>
<dbReference type="PANTHER" id="PTHR33392">
    <property type="entry name" value="POLYISOPRENYL-TEICHOIC ACID--PEPTIDOGLYCAN TEICHOIC ACID TRANSFERASE TAGU"/>
    <property type="match status" value="1"/>
</dbReference>
<feature type="non-terminal residue" evidence="2">
    <location>
        <position position="1"/>
    </location>
</feature>
<evidence type="ECO:0000259" key="1">
    <source>
        <dbReference type="Pfam" id="PF13399"/>
    </source>
</evidence>
<dbReference type="PANTHER" id="PTHR33392:SF6">
    <property type="entry name" value="POLYISOPRENYL-TEICHOIC ACID--PEPTIDOGLYCAN TEICHOIC ACID TRANSFERASE TAGU"/>
    <property type="match status" value="1"/>
</dbReference>
<organism evidence="2">
    <name type="scientific">marine metagenome</name>
    <dbReference type="NCBI Taxonomy" id="408172"/>
    <lineage>
        <taxon>unclassified sequences</taxon>
        <taxon>metagenomes</taxon>
        <taxon>ecological metagenomes</taxon>
    </lineage>
</organism>
<accession>A0A381U4K3</accession>
<dbReference type="Gene3D" id="3.40.630.190">
    <property type="entry name" value="LCP protein"/>
    <property type="match status" value="1"/>
</dbReference>
<name>A0A381U4K3_9ZZZZ</name>
<dbReference type="InterPro" id="IPR027381">
    <property type="entry name" value="LytR/CpsA/Psr_C"/>
</dbReference>
<feature type="domain" description="LytR/CpsA/Psr regulator C-terminal" evidence="1">
    <location>
        <begin position="266"/>
        <end position="352"/>
    </location>
</feature>
<evidence type="ECO:0000313" key="2">
    <source>
        <dbReference type="EMBL" id="SVA22237.1"/>
    </source>
</evidence>
<dbReference type="AlphaFoldDB" id="A0A381U4K3"/>
<dbReference type="Gene3D" id="3.30.70.2390">
    <property type="match status" value="1"/>
</dbReference>
<gene>
    <name evidence="2" type="ORF">METZ01_LOCUS75091</name>
</gene>
<dbReference type="EMBL" id="UINC01005583">
    <property type="protein sequence ID" value="SVA22237.1"/>
    <property type="molecule type" value="Genomic_DNA"/>
</dbReference>